<dbReference type="OMA" id="HAIPNLY"/>
<evidence type="ECO:0000313" key="1">
    <source>
        <dbReference type="EMBL" id="OJJ94994.1"/>
    </source>
</evidence>
<dbReference type="RefSeq" id="XP_020051334.1">
    <property type="nucleotide sequence ID" value="XM_020202131.1"/>
</dbReference>
<reference evidence="2" key="1">
    <citation type="journal article" date="2017" name="Genome Biol.">
        <title>Comparative genomics reveals high biological diversity and specific adaptations in the industrially and medically important fungal genus Aspergillus.</title>
        <authorList>
            <person name="de Vries R.P."/>
            <person name="Riley R."/>
            <person name="Wiebenga A."/>
            <person name="Aguilar-Osorio G."/>
            <person name="Amillis S."/>
            <person name="Uchima C.A."/>
            <person name="Anderluh G."/>
            <person name="Asadollahi M."/>
            <person name="Askin M."/>
            <person name="Barry K."/>
            <person name="Battaglia E."/>
            <person name="Bayram O."/>
            <person name="Benocci T."/>
            <person name="Braus-Stromeyer S.A."/>
            <person name="Caldana C."/>
            <person name="Canovas D."/>
            <person name="Cerqueira G.C."/>
            <person name="Chen F."/>
            <person name="Chen W."/>
            <person name="Choi C."/>
            <person name="Clum A."/>
            <person name="Dos Santos R.A."/>
            <person name="Damasio A.R."/>
            <person name="Diallinas G."/>
            <person name="Emri T."/>
            <person name="Fekete E."/>
            <person name="Flipphi M."/>
            <person name="Freyberg S."/>
            <person name="Gallo A."/>
            <person name="Gournas C."/>
            <person name="Habgood R."/>
            <person name="Hainaut M."/>
            <person name="Harispe M.L."/>
            <person name="Henrissat B."/>
            <person name="Hilden K.S."/>
            <person name="Hope R."/>
            <person name="Hossain A."/>
            <person name="Karabika E."/>
            <person name="Karaffa L."/>
            <person name="Karanyi Z."/>
            <person name="Krasevec N."/>
            <person name="Kuo A."/>
            <person name="Kusch H."/>
            <person name="LaButti K."/>
            <person name="Lagendijk E.L."/>
            <person name="Lapidus A."/>
            <person name="Levasseur A."/>
            <person name="Lindquist E."/>
            <person name="Lipzen A."/>
            <person name="Logrieco A.F."/>
            <person name="MacCabe A."/>
            <person name="Maekelae M.R."/>
            <person name="Malavazi I."/>
            <person name="Melin P."/>
            <person name="Meyer V."/>
            <person name="Mielnichuk N."/>
            <person name="Miskei M."/>
            <person name="Molnar A.P."/>
            <person name="Mule G."/>
            <person name="Ngan C.Y."/>
            <person name="Orejas M."/>
            <person name="Orosz E."/>
            <person name="Ouedraogo J.P."/>
            <person name="Overkamp K.M."/>
            <person name="Park H.-S."/>
            <person name="Perrone G."/>
            <person name="Piumi F."/>
            <person name="Punt P.J."/>
            <person name="Ram A.F."/>
            <person name="Ramon A."/>
            <person name="Rauscher S."/>
            <person name="Record E."/>
            <person name="Riano-Pachon D.M."/>
            <person name="Robert V."/>
            <person name="Roehrig J."/>
            <person name="Ruller R."/>
            <person name="Salamov A."/>
            <person name="Salih N.S."/>
            <person name="Samson R.A."/>
            <person name="Sandor E."/>
            <person name="Sanguinetti M."/>
            <person name="Schuetze T."/>
            <person name="Sepcic K."/>
            <person name="Shelest E."/>
            <person name="Sherlock G."/>
            <person name="Sophianopoulou V."/>
            <person name="Squina F.M."/>
            <person name="Sun H."/>
            <person name="Susca A."/>
            <person name="Todd R.B."/>
            <person name="Tsang A."/>
            <person name="Unkles S.E."/>
            <person name="van de Wiele N."/>
            <person name="van Rossen-Uffink D."/>
            <person name="Oliveira J.V."/>
            <person name="Vesth T.C."/>
            <person name="Visser J."/>
            <person name="Yu J.-H."/>
            <person name="Zhou M."/>
            <person name="Andersen M.R."/>
            <person name="Archer D.B."/>
            <person name="Baker S.E."/>
            <person name="Benoit I."/>
            <person name="Brakhage A.A."/>
            <person name="Braus G.H."/>
            <person name="Fischer R."/>
            <person name="Frisvad J.C."/>
            <person name="Goldman G.H."/>
            <person name="Houbraken J."/>
            <person name="Oakley B."/>
            <person name="Pocsi I."/>
            <person name="Scazzocchio C."/>
            <person name="Seiboth B."/>
            <person name="vanKuyk P.A."/>
            <person name="Wortman J."/>
            <person name="Dyer P.S."/>
            <person name="Grigoriev I.V."/>
        </authorList>
    </citation>
    <scope>NUCLEOTIDE SEQUENCE [LARGE SCALE GENOMIC DNA]</scope>
    <source>
        <strain evidence="2">ATCC 16872 / CBS 172.66 / WB 5094</strain>
    </source>
</reference>
<protein>
    <recommendedName>
        <fullName evidence="3">DUF1993 domain-containing protein</fullName>
    </recommendedName>
</protein>
<accession>A0A1L9WFQ3</accession>
<dbReference type="EMBL" id="KV878992">
    <property type="protein sequence ID" value="OJJ94994.1"/>
    <property type="molecule type" value="Genomic_DNA"/>
</dbReference>
<name>A0A1L9WFQ3_ASPA1</name>
<evidence type="ECO:0008006" key="3">
    <source>
        <dbReference type="Google" id="ProtNLM"/>
    </source>
</evidence>
<gene>
    <name evidence="1" type="ORF">ASPACDRAFT_48442</name>
</gene>
<dbReference type="AlphaFoldDB" id="A0A1L9WFQ3"/>
<dbReference type="STRING" id="690307.A0A1L9WFQ3"/>
<keyword evidence="2" id="KW-1185">Reference proteome</keyword>
<organism evidence="1 2">
    <name type="scientific">Aspergillus aculeatus (strain ATCC 16872 / CBS 172.66 / WB 5094)</name>
    <dbReference type="NCBI Taxonomy" id="690307"/>
    <lineage>
        <taxon>Eukaryota</taxon>
        <taxon>Fungi</taxon>
        <taxon>Dikarya</taxon>
        <taxon>Ascomycota</taxon>
        <taxon>Pezizomycotina</taxon>
        <taxon>Eurotiomycetes</taxon>
        <taxon>Eurotiomycetidae</taxon>
        <taxon>Eurotiales</taxon>
        <taxon>Aspergillaceae</taxon>
        <taxon>Aspergillus</taxon>
        <taxon>Aspergillus subgen. Circumdati</taxon>
    </lineage>
</organism>
<dbReference type="InterPro" id="IPR018531">
    <property type="entry name" value="DUF1993"/>
</dbReference>
<dbReference type="PANTHER" id="PTHR36922:SF1">
    <property type="entry name" value="DUF1993 DOMAIN-CONTAINING PROTEIN"/>
    <property type="match status" value="1"/>
</dbReference>
<sequence length="170" mass="18733">MSSTVYTITIPTFTNGLQTLSHILKKGEEHATEKGIALDTLLNARLYEDMKPLSFQIFATVLNIRKTIARTQLVEPPAPLPEAKTYQELYASIDATLAEIQQLAPAGFAGKEQTAFKAPLGDHEVDFTPESYALNFGLPNVYFHITTAYAILRAQGVPLGKLDYLKSFLA</sequence>
<dbReference type="Gene3D" id="1.20.120.450">
    <property type="entry name" value="dinb family like domain"/>
    <property type="match status" value="1"/>
</dbReference>
<dbReference type="GeneID" id="30975945"/>
<proteinExistence type="predicted"/>
<dbReference type="OrthoDB" id="3724345at2759"/>
<dbReference type="SUPFAM" id="SSF109854">
    <property type="entry name" value="DinB/YfiT-like putative metalloenzymes"/>
    <property type="match status" value="1"/>
</dbReference>
<dbReference type="InterPro" id="IPR034660">
    <property type="entry name" value="DinB/YfiT-like"/>
</dbReference>
<evidence type="ECO:0000313" key="2">
    <source>
        <dbReference type="Proteomes" id="UP000184546"/>
    </source>
</evidence>
<dbReference type="Pfam" id="PF09351">
    <property type="entry name" value="DUF1993"/>
    <property type="match status" value="1"/>
</dbReference>
<dbReference type="PANTHER" id="PTHR36922">
    <property type="entry name" value="BLL2446 PROTEIN"/>
    <property type="match status" value="1"/>
</dbReference>
<dbReference type="VEuPathDB" id="FungiDB:ASPACDRAFT_48442"/>
<dbReference type="Proteomes" id="UP000184546">
    <property type="component" value="Unassembled WGS sequence"/>
</dbReference>